<dbReference type="RefSeq" id="XP_022459040.1">
    <property type="nucleotide sequence ID" value="XM_022603323.1"/>
</dbReference>
<keyword evidence="4 9" id="KW-0813">Transport</keyword>
<comment type="similarity">
    <text evidence="2 9">Belongs to the exportin family.</text>
</comment>
<dbReference type="SUPFAM" id="SSF48371">
    <property type="entry name" value="ARM repeat"/>
    <property type="match status" value="1"/>
</dbReference>
<dbReference type="GeneID" id="34520428"/>
<evidence type="ECO:0000259" key="11">
    <source>
        <dbReference type="Pfam" id="PF19282"/>
    </source>
</evidence>
<dbReference type="HOGENOM" id="CLU_004414_0_1_1"/>
<keyword evidence="5 9" id="KW-0963">Cytoplasm</keyword>
<reference evidence="12" key="1">
    <citation type="submission" date="2013-12" db="EMBL/GenBank/DDBJ databases">
        <authorList>
            <person name="Genoscope - CEA"/>
        </authorList>
    </citation>
    <scope>NUCLEOTIDE SEQUENCE</scope>
    <source>
        <strain evidence="12">CBS 1993</strain>
    </source>
</reference>
<dbReference type="Pfam" id="PF19282">
    <property type="entry name" value="Exportin-T"/>
    <property type="match status" value="1"/>
</dbReference>
<evidence type="ECO:0000256" key="8">
    <source>
        <dbReference type="ARBA" id="ARBA00023242"/>
    </source>
</evidence>
<accession>W6MKN9</accession>
<evidence type="ECO:0000256" key="9">
    <source>
        <dbReference type="RuleBase" id="RU366037"/>
    </source>
</evidence>
<dbReference type="GO" id="GO:0016363">
    <property type="term" value="C:nuclear matrix"/>
    <property type="evidence" value="ECO:0007669"/>
    <property type="project" value="TreeGrafter"/>
</dbReference>
<keyword evidence="8 9" id="KW-0539">Nucleus</keyword>
<evidence type="ECO:0000313" key="13">
    <source>
        <dbReference type="Proteomes" id="UP000019384"/>
    </source>
</evidence>
<evidence type="ECO:0000256" key="4">
    <source>
        <dbReference type="ARBA" id="ARBA00022448"/>
    </source>
</evidence>
<dbReference type="InterPro" id="IPR016024">
    <property type="entry name" value="ARM-type_fold"/>
</dbReference>
<feature type="domain" description="Exportin-1/Importin-beta-like" evidence="10">
    <location>
        <begin position="100"/>
        <end position="249"/>
    </location>
</feature>
<dbReference type="PANTHER" id="PTHR15952">
    <property type="entry name" value="EXPORTIN-T/LOS1"/>
    <property type="match status" value="1"/>
</dbReference>
<dbReference type="OrthoDB" id="26399at2759"/>
<dbReference type="InterPro" id="IPR011989">
    <property type="entry name" value="ARM-like"/>
</dbReference>
<keyword evidence="7 9" id="KW-0694">RNA-binding</keyword>
<dbReference type="GO" id="GO:0000049">
    <property type="term" value="F:tRNA binding"/>
    <property type="evidence" value="ECO:0007669"/>
    <property type="project" value="UniProtKB-UniRule"/>
</dbReference>
<dbReference type="InterPro" id="IPR045546">
    <property type="entry name" value="Exportin-T_C"/>
</dbReference>
<sequence>MDQQIRQAVDILLSATNDQALKQQAFDFIGNLKTSDDGWEHCLTLLNRNEPLPDELKFFAIQVVQEKLTTQLTQDQLVKIKEYLISYLKLNLSSQPVAVPFLRNALAKALGLLFCRTYTSFYPEFLKDFLSMIKTGSGFNDLATDYYLRVLLFVHSEIGDHLIIKEKETAEISNQLKDAIRALDVVNLTTSWKQILTHYTQTQIADTELQQTIIENTITVVGNYISWIEINLILDEEYLRLLFQFFNSSIPAHVITTASAFVEIMAKKMPAVKKLELLNLLNLTPLISNVNTNNFDVLMALAKLTNALGCESVRVLDTASVDELRNEAFKTSAFQQVLGVFPLMFKFLENEFDDISVEVFPFIQDFLLFLKKNITNDEIDFSTLNNAQIVSALYEKIIIKMKYDEDDDGEDDDDVEIFNEVRSRLVAFQNSIFVLDESLSLRIITNCINESLFNHIDDSNKDWRTTELGLFELSQFSDILKNNIMNLPKTMLNTSGPYEAFHEMLCKLVDNSEKILVNHPLIQLLFFELVVKHSIFFTNSAIQVEGIDKLQVLLKVLKIFVSNFGVFCTLDKVKLRSWFLFLRFIRLTKPKIDDYILEELIRNLLPLLEIKVNGFTGPVKPDYESSTELLNAVDGNNFEHQAYLFESVGLLISLVNGDKSSDKLRMLELVLQPLFADLEKCINAGGNKGNLLISVEAYHCLVAIGTILNGYELSPGEGSQIMPLLEQISQVVLITLENFVDDKIVRGATRFAVIRIFLLLIKINEFGSTDKALSDKAGALLEAILQKFISLMMVNFDKASFTEMSEFINFISQISHYCFNYPSVYQMLDSLLTPFFEKIFLVLKERGSTATQEDIRDLFSVRMTIAGFVIYMCNNHLASLYLTTANKALLTTLINTLLNYCIEGIDIEVTTDVGIQLVKQSLAALTALIGKLGSGIINDPLDLCHKIDGGSGSRSAFEQVNDVLINNSIILVFEIAFKHKLRDSQQVQQVKSIAMELTRLLRAIVYIGYIIPPSRSESKKKKVVNDPAPNGVYESNQMMVQQLHGYLTSQMGFPVEMANEFVQNLLVPNESTFGNYFARLIVQSRT</sequence>
<evidence type="ECO:0000256" key="1">
    <source>
        <dbReference type="ARBA" id="ARBA00004496"/>
    </source>
</evidence>
<evidence type="ECO:0000313" key="12">
    <source>
        <dbReference type="EMBL" id="CDK27044.1"/>
    </source>
</evidence>
<keyword evidence="13" id="KW-1185">Reference proteome</keyword>
<dbReference type="GO" id="GO:0071528">
    <property type="term" value="P:tRNA re-export from nucleus"/>
    <property type="evidence" value="ECO:0007669"/>
    <property type="project" value="UniProtKB-UniRule"/>
</dbReference>
<organism evidence="12 13">
    <name type="scientific">Kuraishia capsulata CBS 1993</name>
    <dbReference type="NCBI Taxonomy" id="1382522"/>
    <lineage>
        <taxon>Eukaryota</taxon>
        <taxon>Fungi</taxon>
        <taxon>Dikarya</taxon>
        <taxon>Ascomycota</taxon>
        <taxon>Saccharomycotina</taxon>
        <taxon>Pichiomycetes</taxon>
        <taxon>Pichiales</taxon>
        <taxon>Pichiaceae</taxon>
        <taxon>Kuraishia</taxon>
    </lineage>
</organism>
<comment type="subcellular location">
    <subcellularLocation>
        <location evidence="1 9">Cytoplasm</location>
    </subcellularLocation>
    <subcellularLocation>
        <location evidence="9">Nucleus</location>
    </subcellularLocation>
    <text evidence="9">Shuttles between the nucleus and the cytoplasm.</text>
</comment>
<evidence type="ECO:0000256" key="7">
    <source>
        <dbReference type="ARBA" id="ARBA00022884"/>
    </source>
</evidence>
<dbReference type="GO" id="GO:0005643">
    <property type="term" value="C:nuclear pore"/>
    <property type="evidence" value="ECO:0007669"/>
    <property type="project" value="TreeGrafter"/>
</dbReference>
<dbReference type="Pfam" id="PF08389">
    <property type="entry name" value="Xpo1"/>
    <property type="match status" value="1"/>
</dbReference>
<evidence type="ECO:0000259" key="10">
    <source>
        <dbReference type="Pfam" id="PF08389"/>
    </source>
</evidence>
<keyword evidence="6 9" id="KW-0820">tRNA-binding</keyword>
<comment type="function">
    <text evidence="9">tRNA nucleus export receptor which facilitates tRNA translocation across the nuclear pore complex.</text>
</comment>
<gene>
    <name evidence="12" type="ORF">KUCA_T00003021001</name>
</gene>
<dbReference type="GO" id="GO:0031267">
    <property type="term" value="F:small GTPase binding"/>
    <property type="evidence" value="ECO:0007669"/>
    <property type="project" value="InterPro"/>
</dbReference>
<evidence type="ECO:0000256" key="5">
    <source>
        <dbReference type="ARBA" id="ARBA00022490"/>
    </source>
</evidence>
<dbReference type="InterPro" id="IPR040017">
    <property type="entry name" value="XPOT"/>
</dbReference>
<dbReference type="Gene3D" id="1.25.10.10">
    <property type="entry name" value="Leucine-rich Repeat Variant"/>
    <property type="match status" value="1"/>
</dbReference>
<protein>
    <recommendedName>
        <fullName evidence="3 9">Exportin-T</fullName>
    </recommendedName>
    <alternativeName>
        <fullName evidence="9">Exportin(tRNA)</fullName>
    </alternativeName>
    <alternativeName>
        <fullName evidence="9">tRNA exportin</fullName>
    </alternativeName>
</protein>
<evidence type="ECO:0000256" key="3">
    <source>
        <dbReference type="ARBA" id="ARBA00018928"/>
    </source>
</evidence>
<dbReference type="EMBL" id="HG793127">
    <property type="protein sequence ID" value="CDK27044.1"/>
    <property type="molecule type" value="Genomic_DNA"/>
</dbReference>
<evidence type="ECO:0000256" key="2">
    <source>
        <dbReference type="ARBA" id="ARBA00009466"/>
    </source>
</evidence>
<dbReference type="AlphaFoldDB" id="W6MKN9"/>
<reference evidence="12" key="2">
    <citation type="submission" date="2014-02" db="EMBL/GenBank/DDBJ databases">
        <title>Complete DNA sequence of /Kuraishia capsulata/ illustrates novel genomic features among budding yeasts (/Saccharomycotina/).</title>
        <authorList>
            <person name="Morales L."/>
            <person name="Noel B."/>
            <person name="Porcel B."/>
            <person name="Marcet-Houben M."/>
            <person name="Hullo M-F."/>
            <person name="Sacerdot C."/>
            <person name="Tekaia F."/>
            <person name="Leh-Louis V."/>
            <person name="Despons L."/>
            <person name="Khanna V."/>
            <person name="Aury J-M."/>
            <person name="Barbe V."/>
            <person name="Couloux A."/>
            <person name="Labadie K."/>
            <person name="Pelletier E."/>
            <person name="Souciet J-L."/>
            <person name="Boekhout T."/>
            <person name="Gabaldon T."/>
            <person name="Wincker P."/>
            <person name="Dujon B."/>
        </authorList>
    </citation>
    <scope>NUCLEOTIDE SEQUENCE</scope>
    <source>
        <strain evidence="12">CBS 1993</strain>
    </source>
</reference>
<dbReference type="STRING" id="1382522.W6MKN9"/>
<evidence type="ECO:0000256" key="6">
    <source>
        <dbReference type="ARBA" id="ARBA00022555"/>
    </source>
</evidence>
<dbReference type="InterPro" id="IPR013598">
    <property type="entry name" value="Exportin-1/Importin-b-like"/>
</dbReference>
<proteinExistence type="inferred from homology"/>
<feature type="domain" description="Exportin-T C-terminal" evidence="11">
    <location>
        <begin position="330"/>
        <end position="1004"/>
    </location>
</feature>
<dbReference type="Proteomes" id="UP000019384">
    <property type="component" value="Unassembled WGS sequence"/>
</dbReference>
<dbReference type="PANTHER" id="PTHR15952:SF11">
    <property type="entry name" value="EXPORTIN-T"/>
    <property type="match status" value="1"/>
</dbReference>
<name>W6MKN9_9ASCO</name>
<dbReference type="GO" id="GO:0005737">
    <property type="term" value="C:cytoplasm"/>
    <property type="evidence" value="ECO:0007669"/>
    <property type="project" value="UniProtKB-SubCell"/>
</dbReference>